<comment type="caution">
    <text evidence="3">The sequence shown here is derived from an EMBL/GenBank/DDBJ whole genome shotgun (WGS) entry which is preliminary data.</text>
</comment>
<dbReference type="PANTHER" id="PTHR43157">
    <property type="entry name" value="PHOSPHATIDYLINOSITOL-GLYCAN BIOSYNTHESIS CLASS F PROTEIN-RELATED"/>
    <property type="match status" value="1"/>
</dbReference>
<keyword evidence="4" id="KW-1185">Reference proteome</keyword>
<reference evidence="3 4" key="1">
    <citation type="submission" date="2020-08" db="EMBL/GenBank/DDBJ databases">
        <title>Sequencing the genomes of 1000 actinobacteria strains.</title>
        <authorList>
            <person name="Klenk H.-P."/>
        </authorList>
    </citation>
    <scope>NUCLEOTIDE SEQUENCE [LARGE SCALE GENOMIC DNA]</scope>
    <source>
        <strain evidence="3 4">DSM 103125</strain>
    </source>
</reference>
<sequence length="314" mass="33209">MHPDGLAGSGRFSFEPAAAFFYRREPNPTGDSTPALRSQMSEVSRTALVTGASSGIGFEVACALAARGWHVLLHARTEAEGRDATRRLLDAVVTSAPVQPMIADFAQLSQVRALADAVVAESAGLQLLINNAAMVGPARRAETVDGNELSWQVNYLAPYLLTRSLLPALRDKGGARVVNVSSCLHRMGDLPWSDLNRTGRYAPVTAYAQAKLALTMFGVALADRSWPEVTVANVHPGVVATRLLSVYGRSGVPVIDGMQAVLRAATGRAPVNGAYYEGCLPAIPAPLVTDATAVQRLWQLSEHAVGASASRRAA</sequence>
<dbReference type="AlphaFoldDB" id="A0A840VVJ4"/>
<evidence type="ECO:0000256" key="2">
    <source>
        <dbReference type="ARBA" id="ARBA00023002"/>
    </source>
</evidence>
<evidence type="ECO:0000313" key="4">
    <source>
        <dbReference type="Proteomes" id="UP000586947"/>
    </source>
</evidence>
<dbReference type="SUPFAM" id="SSF51735">
    <property type="entry name" value="NAD(P)-binding Rossmann-fold domains"/>
    <property type="match status" value="1"/>
</dbReference>
<dbReference type="InterPro" id="IPR002347">
    <property type="entry name" value="SDR_fam"/>
</dbReference>
<proteinExistence type="inferred from homology"/>
<name>A0A840VVJ4_9ACTN</name>
<dbReference type="InterPro" id="IPR036291">
    <property type="entry name" value="NAD(P)-bd_dom_sf"/>
</dbReference>
<organism evidence="3 4">
    <name type="scientific">Micromonospora parathelypteridis</name>
    <dbReference type="NCBI Taxonomy" id="1839617"/>
    <lineage>
        <taxon>Bacteria</taxon>
        <taxon>Bacillati</taxon>
        <taxon>Actinomycetota</taxon>
        <taxon>Actinomycetes</taxon>
        <taxon>Micromonosporales</taxon>
        <taxon>Micromonosporaceae</taxon>
        <taxon>Micromonospora</taxon>
    </lineage>
</organism>
<dbReference type="GO" id="GO:0016491">
    <property type="term" value="F:oxidoreductase activity"/>
    <property type="evidence" value="ECO:0007669"/>
    <property type="project" value="UniProtKB-KW"/>
</dbReference>
<dbReference type="PROSITE" id="PS00061">
    <property type="entry name" value="ADH_SHORT"/>
    <property type="match status" value="1"/>
</dbReference>
<comment type="similarity">
    <text evidence="1">Belongs to the short-chain dehydrogenases/reductases (SDR) family.</text>
</comment>
<evidence type="ECO:0000313" key="3">
    <source>
        <dbReference type="EMBL" id="MBB5476219.1"/>
    </source>
</evidence>
<dbReference type="EMBL" id="JACHDP010000001">
    <property type="protein sequence ID" value="MBB5476219.1"/>
    <property type="molecule type" value="Genomic_DNA"/>
</dbReference>
<gene>
    <name evidence="3" type="ORF">HNR20_000724</name>
</gene>
<dbReference type="PANTHER" id="PTHR43157:SF31">
    <property type="entry name" value="PHOSPHATIDYLINOSITOL-GLYCAN BIOSYNTHESIS CLASS F PROTEIN"/>
    <property type="match status" value="1"/>
</dbReference>
<dbReference type="InterPro" id="IPR020904">
    <property type="entry name" value="Sc_DH/Rdtase_CS"/>
</dbReference>
<evidence type="ECO:0000256" key="1">
    <source>
        <dbReference type="ARBA" id="ARBA00006484"/>
    </source>
</evidence>
<keyword evidence="2" id="KW-0560">Oxidoreductase</keyword>
<dbReference type="RefSeq" id="WP_184176482.1">
    <property type="nucleotide sequence ID" value="NZ_JACHDP010000001.1"/>
</dbReference>
<dbReference type="Pfam" id="PF00106">
    <property type="entry name" value="adh_short"/>
    <property type="match status" value="1"/>
</dbReference>
<dbReference type="Proteomes" id="UP000586947">
    <property type="component" value="Unassembled WGS sequence"/>
</dbReference>
<dbReference type="PRINTS" id="PR00081">
    <property type="entry name" value="GDHRDH"/>
</dbReference>
<protein>
    <submittedName>
        <fullName evidence="3">NAD(P)-dependent dehydrogenase (Short-subunit alcohol dehydrogenase family)</fullName>
    </submittedName>
</protein>
<accession>A0A840VVJ4</accession>
<dbReference type="Gene3D" id="3.40.50.720">
    <property type="entry name" value="NAD(P)-binding Rossmann-like Domain"/>
    <property type="match status" value="1"/>
</dbReference>